<evidence type="ECO:0000256" key="1">
    <source>
        <dbReference type="ARBA" id="ARBA00023125"/>
    </source>
</evidence>
<dbReference type="InterPro" id="IPR041678">
    <property type="entry name" value="TetR_C_16"/>
</dbReference>
<dbReference type="RefSeq" id="WP_179645507.1">
    <property type="nucleotide sequence ID" value="NZ_BAAAYY010000048.1"/>
</dbReference>
<comment type="caution">
    <text evidence="4">The sequence shown here is derived from an EMBL/GenBank/DDBJ whole genome shotgun (WGS) entry which is preliminary data.</text>
</comment>
<keyword evidence="5" id="KW-1185">Reference proteome</keyword>
<dbReference type="EMBL" id="JACCCC010000001">
    <property type="protein sequence ID" value="NYE49934.1"/>
    <property type="molecule type" value="Genomic_DNA"/>
</dbReference>
<dbReference type="PRINTS" id="PR00455">
    <property type="entry name" value="HTHTETR"/>
</dbReference>
<dbReference type="Pfam" id="PF17920">
    <property type="entry name" value="TetR_C_16"/>
    <property type="match status" value="1"/>
</dbReference>
<proteinExistence type="predicted"/>
<reference evidence="4 5" key="1">
    <citation type="submission" date="2020-07" db="EMBL/GenBank/DDBJ databases">
        <title>Sequencing the genomes of 1000 actinobacteria strains.</title>
        <authorList>
            <person name="Klenk H.-P."/>
        </authorList>
    </citation>
    <scope>NUCLEOTIDE SEQUENCE [LARGE SCALE GENOMIC DNA]</scope>
    <source>
        <strain evidence="4 5">CXB654</strain>
    </source>
</reference>
<dbReference type="InterPro" id="IPR009057">
    <property type="entry name" value="Homeodomain-like_sf"/>
</dbReference>
<feature type="DNA-binding region" description="H-T-H motif" evidence="2">
    <location>
        <begin position="34"/>
        <end position="53"/>
    </location>
</feature>
<dbReference type="SUPFAM" id="SSF46689">
    <property type="entry name" value="Homeodomain-like"/>
    <property type="match status" value="1"/>
</dbReference>
<name>A0A852U785_9ACTN</name>
<dbReference type="AlphaFoldDB" id="A0A852U785"/>
<dbReference type="InterPro" id="IPR001647">
    <property type="entry name" value="HTH_TetR"/>
</dbReference>
<dbReference type="Proteomes" id="UP000589036">
    <property type="component" value="Unassembled WGS sequence"/>
</dbReference>
<evidence type="ECO:0000313" key="5">
    <source>
        <dbReference type="Proteomes" id="UP000589036"/>
    </source>
</evidence>
<accession>A0A852U785</accession>
<gene>
    <name evidence="4" type="ORF">HDA32_005054</name>
</gene>
<dbReference type="PANTHER" id="PTHR30055:SF235">
    <property type="entry name" value="TRANSCRIPTIONAL REGULATORY PROTEIN"/>
    <property type="match status" value="1"/>
</dbReference>
<dbReference type="InterPro" id="IPR036271">
    <property type="entry name" value="Tet_transcr_reg_TetR-rel_C_sf"/>
</dbReference>
<evidence type="ECO:0000259" key="3">
    <source>
        <dbReference type="PROSITE" id="PS50977"/>
    </source>
</evidence>
<dbReference type="SUPFAM" id="SSF48498">
    <property type="entry name" value="Tetracyclin repressor-like, C-terminal domain"/>
    <property type="match status" value="1"/>
</dbReference>
<dbReference type="PANTHER" id="PTHR30055">
    <property type="entry name" value="HTH-TYPE TRANSCRIPTIONAL REGULATOR RUTR"/>
    <property type="match status" value="1"/>
</dbReference>
<protein>
    <submittedName>
        <fullName evidence="4">AcrR family transcriptional regulator</fullName>
    </submittedName>
</protein>
<dbReference type="Pfam" id="PF00440">
    <property type="entry name" value="TetR_N"/>
    <property type="match status" value="1"/>
</dbReference>
<evidence type="ECO:0000256" key="2">
    <source>
        <dbReference type="PROSITE-ProRule" id="PRU00335"/>
    </source>
</evidence>
<sequence>MARTGRRPGATQTREKILEAARAQFSEKGYDGATIRGIAREAGVDPALVHHFFGAKDQVFIAAMRLPYDPGEVLRRIIADTRHDRAEAIVRFFLDVWEDPRTRAPMLALVRSAATQEQAATTVRGFMKDILFHHVAGELGIPALRAALVASQLFGMVLVRYVIQVEPLASAAPDEVIALYAPALRAVIEE</sequence>
<dbReference type="Gene3D" id="1.10.357.10">
    <property type="entry name" value="Tetracycline Repressor, domain 2"/>
    <property type="match status" value="1"/>
</dbReference>
<dbReference type="Gene3D" id="1.10.10.60">
    <property type="entry name" value="Homeodomain-like"/>
    <property type="match status" value="1"/>
</dbReference>
<keyword evidence="1 2" id="KW-0238">DNA-binding</keyword>
<feature type="domain" description="HTH tetR-type" evidence="3">
    <location>
        <begin position="11"/>
        <end position="71"/>
    </location>
</feature>
<evidence type="ECO:0000313" key="4">
    <source>
        <dbReference type="EMBL" id="NYE49934.1"/>
    </source>
</evidence>
<dbReference type="GO" id="GO:0000976">
    <property type="term" value="F:transcription cis-regulatory region binding"/>
    <property type="evidence" value="ECO:0007669"/>
    <property type="project" value="TreeGrafter"/>
</dbReference>
<dbReference type="GO" id="GO:0003700">
    <property type="term" value="F:DNA-binding transcription factor activity"/>
    <property type="evidence" value="ECO:0007669"/>
    <property type="project" value="TreeGrafter"/>
</dbReference>
<dbReference type="PROSITE" id="PS50977">
    <property type="entry name" value="HTH_TETR_2"/>
    <property type="match status" value="1"/>
</dbReference>
<dbReference type="InterPro" id="IPR050109">
    <property type="entry name" value="HTH-type_TetR-like_transc_reg"/>
</dbReference>
<organism evidence="4 5">
    <name type="scientific">Spinactinospora alkalitolerans</name>
    <dbReference type="NCBI Taxonomy" id="687207"/>
    <lineage>
        <taxon>Bacteria</taxon>
        <taxon>Bacillati</taxon>
        <taxon>Actinomycetota</taxon>
        <taxon>Actinomycetes</taxon>
        <taxon>Streptosporangiales</taxon>
        <taxon>Nocardiopsidaceae</taxon>
        <taxon>Spinactinospora</taxon>
    </lineage>
</organism>